<name>A0A382C6A3_9ZZZZ</name>
<dbReference type="AlphaFoldDB" id="A0A382C6A3"/>
<feature type="non-terminal residue" evidence="1">
    <location>
        <position position="44"/>
    </location>
</feature>
<dbReference type="EMBL" id="UINC01032893">
    <property type="protein sequence ID" value="SVB21302.1"/>
    <property type="molecule type" value="Genomic_DNA"/>
</dbReference>
<protein>
    <recommendedName>
        <fullName evidence="2">VWFA domain-containing protein</fullName>
    </recommendedName>
</protein>
<evidence type="ECO:0008006" key="2">
    <source>
        <dbReference type="Google" id="ProtNLM"/>
    </source>
</evidence>
<proteinExistence type="predicted"/>
<sequence length="44" mass="4591">MRHNLNQLGAWLGAVSASLWAMPLGQAQVQVTDNVVVVVDASGS</sequence>
<organism evidence="1">
    <name type="scientific">marine metagenome</name>
    <dbReference type="NCBI Taxonomy" id="408172"/>
    <lineage>
        <taxon>unclassified sequences</taxon>
        <taxon>metagenomes</taxon>
        <taxon>ecological metagenomes</taxon>
    </lineage>
</organism>
<evidence type="ECO:0000313" key="1">
    <source>
        <dbReference type="EMBL" id="SVB21302.1"/>
    </source>
</evidence>
<reference evidence="1" key="1">
    <citation type="submission" date="2018-05" db="EMBL/GenBank/DDBJ databases">
        <authorList>
            <person name="Lanie J.A."/>
            <person name="Ng W.-L."/>
            <person name="Kazmierczak K.M."/>
            <person name="Andrzejewski T.M."/>
            <person name="Davidsen T.M."/>
            <person name="Wayne K.J."/>
            <person name="Tettelin H."/>
            <person name="Glass J.I."/>
            <person name="Rusch D."/>
            <person name="Podicherti R."/>
            <person name="Tsui H.-C.T."/>
            <person name="Winkler M.E."/>
        </authorList>
    </citation>
    <scope>NUCLEOTIDE SEQUENCE</scope>
</reference>
<accession>A0A382C6A3</accession>
<gene>
    <name evidence="1" type="ORF">METZ01_LOCUS174156</name>
</gene>